<reference evidence="1" key="1">
    <citation type="submission" date="2022-04" db="EMBL/GenBank/DDBJ databases">
        <title>Chromosome-scale genome assembly of Holotrichia oblita Faldermann.</title>
        <authorList>
            <person name="Rongchong L."/>
        </authorList>
    </citation>
    <scope>NUCLEOTIDE SEQUENCE</scope>
    <source>
        <strain evidence="1">81SQS9</strain>
    </source>
</reference>
<evidence type="ECO:0000313" key="1">
    <source>
        <dbReference type="EMBL" id="KAI4467789.1"/>
    </source>
</evidence>
<comment type="caution">
    <text evidence="1">The sequence shown here is derived from an EMBL/GenBank/DDBJ whole genome shotgun (WGS) entry which is preliminary data.</text>
</comment>
<dbReference type="Proteomes" id="UP001056778">
    <property type="component" value="Chromosome 2"/>
</dbReference>
<evidence type="ECO:0000313" key="2">
    <source>
        <dbReference type="Proteomes" id="UP001056778"/>
    </source>
</evidence>
<organism evidence="1 2">
    <name type="scientific">Holotrichia oblita</name>
    <name type="common">Chafer beetle</name>
    <dbReference type="NCBI Taxonomy" id="644536"/>
    <lineage>
        <taxon>Eukaryota</taxon>
        <taxon>Metazoa</taxon>
        <taxon>Ecdysozoa</taxon>
        <taxon>Arthropoda</taxon>
        <taxon>Hexapoda</taxon>
        <taxon>Insecta</taxon>
        <taxon>Pterygota</taxon>
        <taxon>Neoptera</taxon>
        <taxon>Endopterygota</taxon>
        <taxon>Coleoptera</taxon>
        <taxon>Polyphaga</taxon>
        <taxon>Scarabaeiformia</taxon>
        <taxon>Scarabaeidae</taxon>
        <taxon>Melolonthinae</taxon>
        <taxon>Holotrichia</taxon>
    </lineage>
</organism>
<dbReference type="EMBL" id="CM043016">
    <property type="protein sequence ID" value="KAI4467789.1"/>
    <property type="molecule type" value="Genomic_DNA"/>
</dbReference>
<name>A0ACB9TLW9_HOLOL</name>
<protein>
    <submittedName>
        <fullName evidence="1">S-methyl-5'-thioadenosine phosphorylase</fullName>
    </submittedName>
</protein>
<sequence>MVNIKIGIIGGTGLDNPDILKNRKEVKISTSFGDPSDGVVVEGEIHGIPCVLLSRHGKSHSVTPSKVNYRGNIWALKEIGCTHIIASTATGSLKEEIKPGDLVIADDFLDRTYQRQQTFYDGESDSLKGVFHLPVHPPFSEPLRKVLIDTAKEIGIHCHERGTIVTIEGPRFSSKAESKMYQMLGCDLVNMSTVPEVILAKEAGILYAAIALATDYDCWKEDYNTVSHDQVLEMFKKNVDKVMQLITAAVQKIAEKNWDKEISQSKVSLRSYFLFCNS</sequence>
<proteinExistence type="predicted"/>
<accession>A0ACB9TLW9</accession>
<keyword evidence="2" id="KW-1185">Reference proteome</keyword>
<gene>
    <name evidence="1" type="ORF">MML48_2g00007194</name>
</gene>